<proteinExistence type="predicted"/>
<dbReference type="HOGENOM" id="CLU_2971852_0_0_3"/>
<dbReference type="RefSeq" id="WP_013325526.1">
    <property type="nucleotide sequence ID" value="NC_014502.1"/>
</dbReference>
<evidence type="ECO:0000313" key="1">
    <source>
        <dbReference type="EMBL" id="ADN18399.1"/>
    </source>
</evidence>
<dbReference type="Proteomes" id="UP000008206">
    <property type="component" value="Plasmid Cy782203"/>
</dbReference>
<dbReference type="KEGG" id="cyj:Cyan7822_6721"/>
<sequence>MVRAGQFKSVKVVTQVLQNGAKLKKTYWYADGVGLVKGMIESENFSSTSELIKYTLKK</sequence>
<keyword evidence="1" id="KW-0614">Plasmid</keyword>
<keyword evidence="2" id="KW-1185">Reference proteome</keyword>
<geneLocation type="plasmid" evidence="1 2">
    <name>Cy782203</name>
</geneLocation>
<name>E0UN69_GLOV7</name>
<reference evidence="2" key="1">
    <citation type="journal article" date="2011" name="MBio">
        <title>Novel metabolic attributes of the genus Cyanothece, comprising a group of unicellular nitrogen-fixing Cyanobacteria.</title>
        <authorList>
            <person name="Bandyopadhyay A."/>
            <person name="Elvitigala T."/>
            <person name="Welsh E."/>
            <person name="Stockel J."/>
            <person name="Liberton M."/>
            <person name="Min H."/>
            <person name="Sherman L.A."/>
            <person name="Pakrasi H.B."/>
        </authorList>
    </citation>
    <scope>NUCLEOTIDE SEQUENCE [LARGE SCALE GENOMIC DNA]</scope>
    <source>
        <strain evidence="2">PCC 7822</strain>
        <plasmid evidence="2">Cy782203</plasmid>
    </source>
</reference>
<dbReference type="Gene3D" id="2.40.360.20">
    <property type="match status" value="1"/>
</dbReference>
<protein>
    <submittedName>
        <fullName evidence="1">Uncharacterized protein</fullName>
    </submittedName>
</protein>
<dbReference type="OrthoDB" id="574237at2"/>
<dbReference type="EMBL" id="CP002201">
    <property type="protein sequence ID" value="ADN18399.1"/>
    <property type="molecule type" value="Genomic_DNA"/>
</dbReference>
<evidence type="ECO:0000313" key="2">
    <source>
        <dbReference type="Proteomes" id="UP000008206"/>
    </source>
</evidence>
<accession>E0UN69</accession>
<dbReference type="AlphaFoldDB" id="E0UN69"/>
<organism evidence="1 2">
    <name type="scientific">Gloeothece verrucosa (strain PCC 7822)</name>
    <name type="common">Cyanothece sp. (strain PCC 7822)</name>
    <dbReference type="NCBI Taxonomy" id="497965"/>
    <lineage>
        <taxon>Bacteria</taxon>
        <taxon>Bacillati</taxon>
        <taxon>Cyanobacteriota</taxon>
        <taxon>Cyanophyceae</taxon>
        <taxon>Oscillatoriophycideae</taxon>
        <taxon>Chroococcales</taxon>
        <taxon>Aphanothecaceae</taxon>
        <taxon>Gloeothece</taxon>
        <taxon>Gloeothece verrucosa</taxon>
    </lineage>
</organism>
<gene>
    <name evidence="1" type="ordered locus">Cyan7822_6721</name>
</gene>